<evidence type="ECO:0000256" key="4">
    <source>
        <dbReference type="ARBA" id="ARBA00022840"/>
    </source>
</evidence>
<dbReference type="PANTHER" id="PTHR45794:SF1">
    <property type="entry name" value="LEUCINE--TRNA LIGASE, CYTOPLASMIC"/>
    <property type="match status" value="1"/>
</dbReference>
<dbReference type="AlphaFoldDB" id="A0A392QFH7"/>
<keyword evidence="5" id="KW-0648">Protein biosynthesis</keyword>
<dbReference type="GO" id="GO:0002161">
    <property type="term" value="F:aminoacyl-tRNA deacylase activity"/>
    <property type="evidence" value="ECO:0007669"/>
    <property type="project" value="InterPro"/>
</dbReference>
<feature type="non-terminal residue" evidence="7">
    <location>
        <position position="1"/>
    </location>
</feature>
<dbReference type="Proteomes" id="UP000265520">
    <property type="component" value="Unassembled WGS sequence"/>
</dbReference>
<proteinExistence type="inferred from homology"/>
<dbReference type="GO" id="GO:0005524">
    <property type="term" value="F:ATP binding"/>
    <property type="evidence" value="ECO:0007669"/>
    <property type="project" value="UniProtKB-KW"/>
</dbReference>
<sequence>DLKSKPAFREKFGVRDEWVLPFEVLPIIEVPHFGNKCAETVCLQMKIKSQNEKEKLAEAKKQTYLKGFTDGTMIVGEFSGKKVQEVKPLIRSKLLEAG</sequence>
<keyword evidence="8" id="KW-1185">Reference proteome</keyword>
<dbReference type="InterPro" id="IPR004493">
    <property type="entry name" value="Leu-tRNA-synth_Ia_arc/euk"/>
</dbReference>
<dbReference type="GO" id="GO:0004823">
    <property type="term" value="F:leucine-tRNA ligase activity"/>
    <property type="evidence" value="ECO:0007669"/>
    <property type="project" value="InterPro"/>
</dbReference>
<evidence type="ECO:0000256" key="1">
    <source>
        <dbReference type="ARBA" id="ARBA00005594"/>
    </source>
</evidence>
<accession>A0A392QFH7</accession>
<keyword evidence="4" id="KW-0067">ATP-binding</keyword>
<dbReference type="GO" id="GO:0006429">
    <property type="term" value="P:leucyl-tRNA aminoacylation"/>
    <property type="evidence" value="ECO:0007669"/>
    <property type="project" value="InterPro"/>
</dbReference>
<protein>
    <submittedName>
        <fullName evidence="7">Leucine-tRNA ligase</fullName>
    </submittedName>
</protein>
<evidence type="ECO:0000256" key="3">
    <source>
        <dbReference type="ARBA" id="ARBA00022741"/>
    </source>
</evidence>
<dbReference type="Gene3D" id="3.90.740.10">
    <property type="entry name" value="Valyl/Leucyl/Isoleucyl-tRNA synthetase, editing domain"/>
    <property type="match status" value="1"/>
</dbReference>
<keyword evidence="6" id="KW-0030">Aminoacyl-tRNA synthetase</keyword>
<keyword evidence="3" id="KW-0547">Nucleotide-binding</keyword>
<evidence type="ECO:0000313" key="7">
    <source>
        <dbReference type="EMBL" id="MCI22928.1"/>
    </source>
</evidence>
<dbReference type="InterPro" id="IPR009008">
    <property type="entry name" value="Val/Leu/Ile-tRNA-synth_edit"/>
</dbReference>
<comment type="caution">
    <text evidence="7">The sequence shown here is derived from an EMBL/GenBank/DDBJ whole genome shotgun (WGS) entry which is preliminary data.</text>
</comment>
<keyword evidence="2 7" id="KW-0436">Ligase</keyword>
<evidence type="ECO:0000313" key="8">
    <source>
        <dbReference type="Proteomes" id="UP000265520"/>
    </source>
</evidence>
<evidence type="ECO:0000256" key="2">
    <source>
        <dbReference type="ARBA" id="ARBA00022598"/>
    </source>
</evidence>
<evidence type="ECO:0000256" key="5">
    <source>
        <dbReference type="ARBA" id="ARBA00022917"/>
    </source>
</evidence>
<reference evidence="7 8" key="1">
    <citation type="journal article" date="2018" name="Front. Plant Sci.">
        <title>Red Clover (Trifolium pratense) and Zigzag Clover (T. medium) - A Picture of Genomic Similarities and Differences.</title>
        <authorList>
            <person name="Dluhosova J."/>
            <person name="Istvanek J."/>
            <person name="Nedelnik J."/>
            <person name="Repkova J."/>
        </authorList>
    </citation>
    <scope>NUCLEOTIDE SEQUENCE [LARGE SCALE GENOMIC DNA]</scope>
    <source>
        <strain evidence="8">cv. 10/8</strain>
        <tissue evidence="7">Leaf</tissue>
    </source>
</reference>
<dbReference type="EMBL" id="LXQA010133131">
    <property type="protein sequence ID" value="MCI22928.1"/>
    <property type="molecule type" value="Genomic_DNA"/>
</dbReference>
<evidence type="ECO:0000256" key="6">
    <source>
        <dbReference type="ARBA" id="ARBA00023146"/>
    </source>
</evidence>
<dbReference type="PANTHER" id="PTHR45794">
    <property type="entry name" value="LEUCYL-TRNA SYNTHETASE"/>
    <property type="match status" value="1"/>
</dbReference>
<organism evidence="7 8">
    <name type="scientific">Trifolium medium</name>
    <dbReference type="NCBI Taxonomy" id="97028"/>
    <lineage>
        <taxon>Eukaryota</taxon>
        <taxon>Viridiplantae</taxon>
        <taxon>Streptophyta</taxon>
        <taxon>Embryophyta</taxon>
        <taxon>Tracheophyta</taxon>
        <taxon>Spermatophyta</taxon>
        <taxon>Magnoliopsida</taxon>
        <taxon>eudicotyledons</taxon>
        <taxon>Gunneridae</taxon>
        <taxon>Pentapetalae</taxon>
        <taxon>rosids</taxon>
        <taxon>fabids</taxon>
        <taxon>Fabales</taxon>
        <taxon>Fabaceae</taxon>
        <taxon>Papilionoideae</taxon>
        <taxon>50 kb inversion clade</taxon>
        <taxon>NPAAA clade</taxon>
        <taxon>Hologalegina</taxon>
        <taxon>IRL clade</taxon>
        <taxon>Trifolieae</taxon>
        <taxon>Trifolium</taxon>
    </lineage>
</organism>
<name>A0A392QFH7_9FABA</name>
<comment type="similarity">
    <text evidence="1">Belongs to the class-I aminoacyl-tRNA synthetase family.</text>
</comment>